<feature type="signal peptide" evidence="1">
    <location>
        <begin position="1"/>
        <end position="23"/>
    </location>
</feature>
<proteinExistence type="predicted"/>
<dbReference type="InterPro" id="IPR038142">
    <property type="entry name" value="Cytochrome_P460_sp"/>
</dbReference>
<protein>
    <submittedName>
        <fullName evidence="3">Cytochrome P460</fullName>
    </submittedName>
</protein>
<dbReference type="Gene3D" id="3.50.70.20">
    <property type="entry name" value="Cytochrome P460"/>
    <property type="match status" value="1"/>
</dbReference>
<comment type="caution">
    <text evidence="3">The sequence shown here is derived from an EMBL/GenBank/DDBJ whole genome shotgun (WGS) entry which is preliminary data.</text>
</comment>
<dbReference type="CDD" id="cd20716">
    <property type="entry name" value="cyt_P460_fam"/>
    <property type="match status" value="1"/>
</dbReference>
<evidence type="ECO:0000313" key="4">
    <source>
        <dbReference type="Proteomes" id="UP000278222"/>
    </source>
</evidence>
<dbReference type="EMBL" id="RJKX01000016">
    <property type="protein sequence ID" value="ROP83801.1"/>
    <property type="molecule type" value="Genomic_DNA"/>
</dbReference>
<dbReference type="InterPro" id="IPR032033">
    <property type="entry name" value="Cytochrome_P460"/>
</dbReference>
<gene>
    <name evidence="3" type="ORF">EDC65_4450</name>
</gene>
<feature type="chain" id="PRO_5018328320" evidence="1">
    <location>
        <begin position="24"/>
        <end position="178"/>
    </location>
</feature>
<dbReference type="Pfam" id="PF16694">
    <property type="entry name" value="Cytochrome_P460"/>
    <property type="match status" value="1"/>
</dbReference>
<keyword evidence="4" id="KW-1185">Reference proteome</keyword>
<feature type="domain" description="Cytochrome P460" evidence="2">
    <location>
        <begin position="31"/>
        <end position="168"/>
    </location>
</feature>
<name>A0A3N1KT91_9PROT</name>
<evidence type="ECO:0000256" key="1">
    <source>
        <dbReference type="SAM" id="SignalP"/>
    </source>
</evidence>
<sequence>MTRPLIAIALLAGAVLLPLPALAGPERVAFPADYQTRFVQYNQVERPDRKPPVIRFFYANPEAFAAMGPGMPSPEGTVLVMEDRKAALGADGQPMLDGDGRWIATPEIVAIAVQEKRKGWGDDYPPSKRNADWEYAAFTPQGQLRTEVKTDSCFTCHLNRTQRDYTFTFVKFFQDRGR</sequence>
<evidence type="ECO:0000313" key="3">
    <source>
        <dbReference type="EMBL" id="ROP83801.1"/>
    </source>
</evidence>
<dbReference type="AlphaFoldDB" id="A0A3N1KT91"/>
<dbReference type="Proteomes" id="UP000278222">
    <property type="component" value="Unassembled WGS sequence"/>
</dbReference>
<accession>A0A3N1KT91</accession>
<organism evidence="3 4">
    <name type="scientific">Stella humosa</name>
    <dbReference type="NCBI Taxonomy" id="94"/>
    <lineage>
        <taxon>Bacteria</taxon>
        <taxon>Pseudomonadati</taxon>
        <taxon>Pseudomonadota</taxon>
        <taxon>Alphaproteobacteria</taxon>
        <taxon>Rhodospirillales</taxon>
        <taxon>Stellaceae</taxon>
        <taxon>Stella</taxon>
    </lineage>
</organism>
<dbReference type="RefSeq" id="WP_123693645.1">
    <property type="nucleotide sequence ID" value="NZ_AP019700.1"/>
</dbReference>
<keyword evidence="1" id="KW-0732">Signal</keyword>
<reference evidence="3 4" key="1">
    <citation type="submission" date="2018-11" db="EMBL/GenBank/DDBJ databases">
        <title>Genomic Encyclopedia of Type Strains, Phase IV (KMG-IV): sequencing the most valuable type-strain genomes for metagenomic binning, comparative biology and taxonomic classification.</title>
        <authorList>
            <person name="Goeker M."/>
        </authorList>
    </citation>
    <scope>NUCLEOTIDE SEQUENCE [LARGE SCALE GENOMIC DNA]</scope>
    <source>
        <strain evidence="3 4">DSM 5900</strain>
    </source>
</reference>
<dbReference type="OrthoDB" id="9796416at2"/>
<evidence type="ECO:0000259" key="2">
    <source>
        <dbReference type="Pfam" id="PF16694"/>
    </source>
</evidence>